<evidence type="ECO:0000313" key="2">
    <source>
        <dbReference type="EMBL" id="GAP66318.1"/>
    </source>
</evidence>
<reference evidence="2" key="1">
    <citation type="submission" date="2015-08" db="EMBL/GenBank/DDBJ databases">
        <title>Complete DNA Sequence of Pseudomonas syringae pv. actinidiae, the Causal Agent of Kiwifruit Canker Disease.</title>
        <authorList>
            <person name="Rikkerink E.H.A."/>
            <person name="Fineran P.C."/>
        </authorList>
    </citation>
    <scope>NUCLEOTIDE SEQUENCE</scope>
    <source>
        <strain evidence="2">SkMP5</strain>
    </source>
</reference>
<sequence length="67" mass="7505">MVQGGDRAAVSGPRMKAPARRERDLEETRPKRPSDSPAPPAIRRGGSGGRYRDRTCDPYHVKVVLYR</sequence>
<proteinExistence type="predicted"/>
<dbReference type="Proteomes" id="UP000253740">
    <property type="component" value="Unassembled WGS sequence"/>
</dbReference>
<evidence type="ECO:0000256" key="1">
    <source>
        <dbReference type="SAM" id="MobiDB-lite"/>
    </source>
</evidence>
<dbReference type="AlphaFoldDB" id="A0A0K8QN72"/>
<organism evidence="2">
    <name type="scientific">Mizugakiibacter sediminis</name>
    <dbReference type="NCBI Taxonomy" id="1475481"/>
    <lineage>
        <taxon>Bacteria</taxon>
        <taxon>Pseudomonadati</taxon>
        <taxon>Pseudomonadota</taxon>
        <taxon>Gammaproteobacteria</taxon>
        <taxon>Lysobacterales</taxon>
        <taxon>Rhodanobacteraceae</taxon>
        <taxon>Mizugakiibacter</taxon>
    </lineage>
</organism>
<evidence type="ECO:0000313" key="3">
    <source>
        <dbReference type="Proteomes" id="UP000253740"/>
    </source>
</evidence>
<feature type="compositionally biased region" description="Basic and acidic residues" evidence="1">
    <location>
        <begin position="19"/>
        <end position="34"/>
    </location>
</feature>
<accession>A0A0K8QN72</accession>
<dbReference type="EMBL" id="DF970197">
    <property type="protein sequence ID" value="GAP66318.1"/>
    <property type="molecule type" value="Genomic_DNA"/>
</dbReference>
<feature type="region of interest" description="Disordered" evidence="1">
    <location>
        <begin position="1"/>
        <end position="55"/>
    </location>
</feature>
<protein>
    <submittedName>
        <fullName evidence="2">Putative phage integrase/recombinase</fullName>
    </submittedName>
</protein>
<gene>
    <name evidence="2" type="ORF">MBSD_n1624</name>
</gene>
<name>A0A0K8QN72_9GAMM</name>
<keyword evidence="3" id="KW-1185">Reference proteome</keyword>